<evidence type="ECO:0000256" key="5">
    <source>
        <dbReference type="ARBA" id="ARBA00023288"/>
    </source>
</evidence>
<dbReference type="InterPro" id="IPR050490">
    <property type="entry name" value="Bact_solute-bd_prot1"/>
</dbReference>
<dbReference type="AlphaFoldDB" id="A0A6B8RQF9"/>
<dbReference type="PANTHER" id="PTHR43649:SF33">
    <property type="entry name" value="POLYGALACTURONAN_RHAMNOGALACTURONAN-BINDING PROTEIN YTCQ"/>
    <property type="match status" value="1"/>
</dbReference>
<evidence type="ECO:0000256" key="7">
    <source>
        <dbReference type="SAM" id="SignalP"/>
    </source>
</evidence>
<keyword evidence="1" id="KW-1003">Cell membrane</keyword>
<feature type="signal peptide" evidence="7">
    <location>
        <begin position="1"/>
        <end position="21"/>
    </location>
</feature>
<keyword evidence="4" id="KW-0564">Palmitate</keyword>
<feature type="compositionally biased region" description="Low complexity" evidence="6">
    <location>
        <begin position="38"/>
        <end position="56"/>
    </location>
</feature>
<dbReference type="SUPFAM" id="SSF53850">
    <property type="entry name" value="Periplasmic binding protein-like II"/>
    <property type="match status" value="1"/>
</dbReference>
<feature type="chain" id="PRO_5038647311" evidence="7">
    <location>
        <begin position="22"/>
        <end position="467"/>
    </location>
</feature>
<dbReference type="InterPro" id="IPR006059">
    <property type="entry name" value="SBP"/>
</dbReference>
<feature type="compositionally biased region" description="Polar residues" evidence="6">
    <location>
        <begin position="24"/>
        <end position="37"/>
    </location>
</feature>
<keyword evidence="5" id="KW-0449">Lipoprotein</keyword>
<dbReference type="Proteomes" id="UP000426246">
    <property type="component" value="Chromosome"/>
</dbReference>
<dbReference type="RefSeq" id="WP_155702727.1">
    <property type="nucleotide sequence ID" value="NZ_CP034235.1"/>
</dbReference>
<dbReference type="EMBL" id="CP034235">
    <property type="protein sequence ID" value="QGQ97626.1"/>
    <property type="molecule type" value="Genomic_DNA"/>
</dbReference>
<gene>
    <name evidence="8" type="ORF">EHS13_23415</name>
</gene>
<evidence type="ECO:0000256" key="6">
    <source>
        <dbReference type="SAM" id="MobiDB-lite"/>
    </source>
</evidence>
<dbReference type="KEGG" id="ppsc:EHS13_23415"/>
<keyword evidence="2 7" id="KW-0732">Signal</keyword>
<keyword evidence="3" id="KW-0472">Membrane</keyword>
<dbReference type="OrthoDB" id="1992988at2"/>
<sequence>MKKIILLIIFCTLMMSVAACTSESSGTASSPMTSGENTSDSTPTTESSSAPQSTAALPPMATPDPNKKSTLVFAMYAYDPYLEDATKAYEQKHPNIKIDFQYVAKEFDPAGTLVEKFNTKTNADFLRGKGPDLVVMDDLPETKYVGNKLLVNLGEMMDSDPSFQKEQYYQNIISNIKEKDGGVYTMPLSFYLSGLIGDEEALDKSGVAFDDKSWTWDQFSKTMKNLPPTDKYNFPYFAKTEQNLLYEMVNANFSQLVDKVNKKAYFDTDRFIKLMEQIKTMEADKTLTLDPKNYEKVYFQQGDLYSLSNFLDYLENSKISKLKLYELPKAEGQQPGGYFSTFLNIGINANTSLKPEAWDFLKFLMSGEGSLTDKELEGNLGWYNSLPISKTVFEARAAETMKDGKLKQEDLQQIEAFISNAKTPKTRMPGEIEIIFFKEVPAFFSGQKSAQVVADTIQNKAMTYLNE</sequence>
<feature type="region of interest" description="Disordered" evidence="6">
    <location>
        <begin position="24"/>
        <end position="64"/>
    </location>
</feature>
<dbReference type="PANTHER" id="PTHR43649">
    <property type="entry name" value="ARABINOSE-BINDING PROTEIN-RELATED"/>
    <property type="match status" value="1"/>
</dbReference>
<dbReference type="Pfam" id="PF01547">
    <property type="entry name" value="SBP_bac_1"/>
    <property type="match status" value="1"/>
</dbReference>
<evidence type="ECO:0000256" key="3">
    <source>
        <dbReference type="ARBA" id="ARBA00023136"/>
    </source>
</evidence>
<name>A0A6B8RQF9_9BACL</name>
<evidence type="ECO:0000313" key="8">
    <source>
        <dbReference type="EMBL" id="QGQ97626.1"/>
    </source>
</evidence>
<dbReference type="Gene3D" id="3.40.190.10">
    <property type="entry name" value="Periplasmic binding protein-like II"/>
    <property type="match status" value="1"/>
</dbReference>
<protein>
    <submittedName>
        <fullName evidence="8">Extracellular solute-binding protein</fullName>
    </submittedName>
</protein>
<proteinExistence type="predicted"/>
<reference evidence="9" key="1">
    <citation type="submission" date="2018-11" db="EMBL/GenBank/DDBJ databases">
        <title>Complete genome sequence of Paenibacillus sp. ML311-T8.</title>
        <authorList>
            <person name="Nam Y.-D."/>
            <person name="Kang J."/>
            <person name="Chung W.-H."/>
            <person name="Park Y.S."/>
        </authorList>
    </citation>
    <scope>NUCLEOTIDE SEQUENCE [LARGE SCALE GENOMIC DNA]</scope>
    <source>
        <strain evidence="9">ML311-T8</strain>
    </source>
</reference>
<evidence type="ECO:0000256" key="2">
    <source>
        <dbReference type="ARBA" id="ARBA00022729"/>
    </source>
</evidence>
<evidence type="ECO:0000313" key="9">
    <source>
        <dbReference type="Proteomes" id="UP000426246"/>
    </source>
</evidence>
<accession>A0A6B8RQF9</accession>
<keyword evidence="9" id="KW-1185">Reference proteome</keyword>
<dbReference type="PROSITE" id="PS51257">
    <property type="entry name" value="PROKAR_LIPOPROTEIN"/>
    <property type="match status" value="1"/>
</dbReference>
<organism evidence="8 9">
    <name type="scientific">Paenibacillus psychroresistens</name>
    <dbReference type="NCBI Taxonomy" id="1778678"/>
    <lineage>
        <taxon>Bacteria</taxon>
        <taxon>Bacillati</taxon>
        <taxon>Bacillota</taxon>
        <taxon>Bacilli</taxon>
        <taxon>Bacillales</taxon>
        <taxon>Paenibacillaceae</taxon>
        <taxon>Paenibacillus</taxon>
    </lineage>
</organism>
<evidence type="ECO:0000256" key="4">
    <source>
        <dbReference type="ARBA" id="ARBA00023139"/>
    </source>
</evidence>
<evidence type="ECO:0000256" key="1">
    <source>
        <dbReference type="ARBA" id="ARBA00022475"/>
    </source>
</evidence>